<feature type="transmembrane region" description="Helical" evidence="1">
    <location>
        <begin position="34"/>
        <end position="56"/>
    </location>
</feature>
<evidence type="ECO:0000256" key="1">
    <source>
        <dbReference type="SAM" id="Phobius"/>
    </source>
</evidence>
<feature type="transmembrane region" description="Helical" evidence="1">
    <location>
        <begin position="7"/>
        <end position="28"/>
    </location>
</feature>
<dbReference type="AlphaFoldDB" id="A0A8J2PM83"/>
<keyword evidence="1" id="KW-0472">Membrane</keyword>
<dbReference type="EMBL" id="CAJVCH010538836">
    <property type="protein sequence ID" value="CAG7826168.1"/>
    <property type="molecule type" value="Genomic_DNA"/>
</dbReference>
<protein>
    <submittedName>
        <fullName evidence="2">Uncharacterized protein</fullName>
    </submittedName>
</protein>
<accession>A0A8J2PM83</accession>
<keyword evidence="3" id="KW-1185">Reference proteome</keyword>
<dbReference type="Proteomes" id="UP000708208">
    <property type="component" value="Unassembled WGS sequence"/>
</dbReference>
<proteinExistence type="predicted"/>
<feature type="transmembrane region" description="Helical" evidence="1">
    <location>
        <begin position="63"/>
        <end position="89"/>
    </location>
</feature>
<reference evidence="2" key="1">
    <citation type="submission" date="2021-06" db="EMBL/GenBank/DDBJ databases">
        <authorList>
            <person name="Hodson N. C."/>
            <person name="Mongue J. A."/>
            <person name="Jaron S. K."/>
        </authorList>
    </citation>
    <scope>NUCLEOTIDE SEQUENCE</scope>
</reference>
<keyword evidence="1" id="KW-0812">Transmembrane</keyword>
<comment type="caution">
    <text evidence="2">The sequence shown here is derived from an EMBL/GenBank/DDBJ whole genome shotgun (WGS) entry which is preliminary data.</text>
</comment>
<keyword evidence="1" id="KW-1133">Transmembrane helix</keyword>
<evidence type="ECO:0000313" key="2">
    <source>
        <dbReference type="EMBL" id="CAG7826168.1"/>
    </source>
</evidence>
<name>A0A8J2PM83_9HEXA</name>
<organism evidence="2 3">
    <name type="scientific">Allacma fusca</name>
    <dbReference type="NCBI Taxonomy" id="39272"/>
    <lineage>
        <taxon>Eukaryota</taxon>
        <taxon>Metazoa</taxon>
        <taxon>Ecdysozoa</taxon>
        <taxon>Arthropoda</taxon>
        <taxon>Hexapoda</taxon>
        <taxon>Collembola</taxon>
        <taxon>Symphypleona</taxon>
        <taxon>Sminthuridae</taxon>
        <taxon>Allacma</taxon>
    </lineage>
</organism>
<feature type="transmembrane region" description="Helical" evidence="1">
    <location>
        <begin position="95"/>
        <end position="120"/>
    </location>
</feature>
<evidence type="ECO:0000313" key="3">
    <source>
        <dbReference type="Proteomes" id="UP000708208"/>
    </source>
</evidence>
<gene>
    <name evidence="2" type="ORF">AFUS01_LOCUS36236</name>
</gene>
<sequence length="150" mass="16730">MPCCAPRYGALIVAGIDFFAGITGLIVLAFRNSAMFLVCVTFPATILVLLGSMLALAYIKRHYLLATISFGLNILLIVGCATIILILMANRDFRTYAFTPVITAALFYGIIVQAHFSWVVHDFKTHRLYLGCHRRLQYLDNQTSSVSEDY</sequence>